<dbReference type="EMBL" id="CP081303">
    <property type="protein sequence ID" value="QZE12715.1"/>
    <property type="molecule type" value="Genomic_DNA"/>
</dbReference>
<keyword evidence="2" id="KW-1185">Reference proteome</keyword>
<name>A0AC61NB73_9BACT</name>
<evidence type="ECO:0000313" key="1">
    <source>
        <dbReference type="EMBL" id="QZE12715.1"/>
    </source>
</evidence>
<gene>
    <name evidence="1" type="ORF">K4L44_08945</name>
</gene>
<reference evidence="1" key="1">
    <citation type="submission" date="2021-08" db="EMBL/GenBank/DDBJ databases">
        <title>Novel anaerobic bacterium isolated from sea squirt in East Sea, Republic of Korea.</title>
        <authorList>
            <person name="Nguyen T.H."/>
            <person name="Li Z."/>
            <person name="Lee Y.-J."/>
            <person name="Ko J."/>
            <person name="Kim S.-G."/>
        </authorList>
    </citation>
    <scope>NUCLEOTIDE SEQUENCE</scope>
    <source>
        <strain evidence="1">KCTC 25031</strain>
    </source>
</reference>
<proteinExistence type="predicted"/>
<sequence>MNNKVVDKAADNIRILSASMVEKAKSGHPGGAMGGADFINILYSEFMKYDPDNKLYPHRDRFFLDPGHMSPMLYSTLALAGNYSMEELANFRQWGTATPGHPEVDFARGVENTSGPLGQGHTMAVGAAIAERFLVARFGEWMSHKTYTFISDGGIQEEISQGSGRIAGTLGLSNLIMFYDSNDIQLSTTTDAVSSEDTAMKYEAWGWKTITIDGNDADAIRAALKEANKETERPTLIIGKTVMGKGALGTEGESYERKVSTHGQPLSAAGASIEETIKNLGGNPEEPFQIFDDVKALYAERAEALRLWIAEQNKIEEAWAKENSDLAVKLASFFNGETPEFDFDKIEQKANIATRNASATVLQHFASDVDNMIVASADLSNSDKTDGFLKGGSYPFTKGDFSGSFFNAGVCELTMACIMNGMALHGGVIPVCGTFFVFSDYMKPAIRMAALMELPVKFVWSHDAFRVGEDGPTHQPVEQEAQVRLMEHLKNHKGENSMLVLRPADAQETTIAWKLALENTSTPTGMIFSRQNVQDLPSEGSRYEDAKQADKGAYIVEDDQNAEIILLASGSEVSTLVEGATKLRKEGISVRIVSVPSEGLFRSQSAEYQEEVLPSALPKFGLTAGLPLTLQGLVGHNGCVWGLSSFGFSAPYTILDQELGFNGENVYNQVKTFLGK</sequence>
<evidence type="ECO:0000313" key="2">
    <source>
        <dbReference type="Proteomes" id="UP000826212"/>
    </source>
</evidence>
<accession>A0AC61NB73</accession>
<organism evidence="1 2">
    <name type="scientific">Halosquirtibacter laminarini</name>
    <dbReference type="NCBI Taxonomy" id="3374600"/>
    <lineage>
        <taxon>Bacteria</taxon>
        <taxon>Pseudomonadati</taxon>
        <taxon>Bacteroidota</taxon>
        <taxon>Bacteroidia</taxon>
        <taxon>Marinilabiliales</taxon>
        <taxon>Prolixibacteraceae</taxon>
        <taxon>Halosquirtibacter</taxon>
    </lineage>
</organism>
<protein>
    <submittedName>
        <fullName evidence="1">Transketolase</fullName>
    </submittedName>
</protein>
<dbReference type="Proteomes" id="UP000826212">
    <property type="component" value="Chromosome"/>
</dbReference>